<dbReference type="InterPro" id="IPR027602">
    <property type="entry name" value="PGA_system"/>
</dbReference>
<dbReference type="RefSeq" id="WP_092592005.1">
    <property type="nucleotide sequence ID" value="NZ_FMXN01000003.1"/>
</dbReference>
<reference evidence="3" key="1">
    <citation type="submission" date="2016-10" db="EMBL/GenBank/DDBJ databases">
        <authorList>
            <person name="Varghese N."/>
            <person name="Submissions S."/>
        </authorList>
    </citation>
    <scope>NUCLEOTIDE SEQUENCE [LARGE SCALE GENOMIC DNA]</scope>
    <source>
        <strain evidence="3">CGMCC 1.10824</strain>
    </source>
</reference>
<proteinExistence type="predicted"/>
<keyword evidence="3" id="KW-1185">Reference proteome</keyword>
<gene>
    <name evidence="2" type="ORF">SAMN02927930_00808</name>
</gene>
<accession>A0A1G6BHR0</accession>
<name>A0A1G6BHR0_9GAMM</name>
<evidence type="ECO:0000313" key="3">
    <source>
        <dbReference type="Proteomes" id="UP000199626"/>
    </source>
</evidence>
<sequence length="383" mass="41519">MSRFTKIYWRSSGVPLWGQVFLIGLALIALFMAENLRQRDPTVDSNYATMVNAAKTMREGMDTLMPLRARIAPINPEFDPQRSGLIGLENSIITTNQGGREAKQTTINPNWAAVAVKLLADAGVKEGDLVAVTVSGSFPALNLAVYAAIEALGADAVIIASASSSQWGANVPQFAWLDMERELRRAGVIRLQPVYASIGGIEDRGVGMSSEGVQALKESIQRAGIRYLEPRNYQEAVADRIAIFREYSAGRNYQAFVNVGGGATIVGPPGIDDLFRSGMQQDAPARAFAVDTVMGYFLQENIPSIHFSGVKNLAERYGLPIAPIEPVPVGNGGIYSATVYNRWLAIVLGLALFGMTWLIVRSARITSIFERAGRHGNITKPMV</sequence>
<feature type="transmembrane region" description="Helical" evidence="1">
    <location>
        <begin position="12"/>
        <end position="33"/>
    </location>
</feature>
<dbReference type="NCBIfam" id="TIGR04332">
    <property type="entry name" value="gamma_Glu_sys"/>
    <property type="match status" value="1"/>
</dbReference>
<dbReference type="AlphaFoldDB" id="A0A1G6BHR0"/>
<dbReference type="EMBL" id="FMXN01000003">
    <property type="protein sequence ID" value="SDB20126.1"/>
    <property type="molecule type" value="Genomic_DNA"/>
</dbReference>
<keyword evidence="1" id="KW-0812">Transmembrane</keyword>
<keyword evidence="1" id="KW-1133">Transmembrane helix</keyword>
<evidence type="ECO:0000313" key="2">
    <source>
        <dbReference type="EMBL" id="SDB20126.1"/>
    </source>
</evidence>
<protein>
    <submittedName>
        <fullName evidence="2">Poly-gamma-glutamate system protein</fullName>
    </submittedName>
</protein>
<evidence type="ECO:0000256" key="1">
    <source>
        <dbReference type="SAM" id="Phobius"/>
    </source>
</evidence>
<organism evidence="2 3">
    <name type="scientific">Pseudidiomarina indica</name>
    <dbReference type="NCBI Taxonomy" id="1159017"/>
    <lineage>
        <taxon>Bacteria</taxon>
        <taxon>Pseudomonadati</taxon>
        <taxon>Pseudomonadota</taxon>
        <taxon>Gammaproteobacteria</taxon>
        <taxon>Alteromonadales</taxon>
        <taxon>Idiomarinaceae</taxon>
        <taxon>Pseudidiomarina</taxon>
    </lineage>
</organism>
<keyword evidence="1" id="KW-0472">Membrane</keyword>
<feature type="transmembrane region" description="Helical" evidence="1">
    <location>
        <begin position="343"/>
        <end position="360"/>
    </location>
</feature>
<dbReference type="OrthoDB" id="6233025at2"/>
<dbReference type="Proteomes" id="UP000199626">
    <property type="component" value="Unassembled WGS sequence"/>
</dbReference>
<dbReference type="STRING" id="1159017.SAMN02927930_00808"/>